<dbReference type="Pfam" id="PF03480">
    <property type="entry name" value="DctP"/>
    <property type="match status" value="1"/>
</dbReference>
<feature type="non-terminal residue" evidence="4">
    <location>
        <position position="322"/>
    </location>
</feature>
<sequence>MFSRNRAGAAHSTGLVRAIGRWLILAMLAISPAHGADKPIQLSVGAFAAPGTPWDKDWQTFRKNLEQMVPGGPEFAVKLLIRGEVGGEPVTMTNIRRNRLQFGGFTIGGASAVIPELSVLLSPYVFDNVQELDYVMDHVMLDLFQPLFAEKGLVLIQWVEVGWLSMYGKKPILNPEDAAGYRLRAQASEASQVLMASLKGDMLQMPFHDLIPALQTGLVEGGETNIVLYSVTGVSHEAPHLTLTRHSYDTGMVVASKKWFDRLPPSAQKRVFEAFPSSDKARIGVRHMAKSLLSMLRGKPDVTVHDLSPSDLLRWKAAMKDN</sequence>
<dbReference type="InterPro" id="IPR038404">
    <property type="entry name" value="TRAP_DctP_sf"/>
</dbReference>
<proteinExistence type="inferred from homology"/>
<evidence type="ECO:0000256" key="2">
    <source>
        <dbReference type="ARBA" id="ARBA00022448"/>
    </source>
</evidence>
<dbReference type="AlphaFoldDB" id="A0A3B0SFJ1"/>
<keyword evidence="2" id="KW-0813">Transport</keyword>
<dbReference type="GO" id="GO:0055085">
    <property type="term" value="P:transmembrane transport"/>
    <property type="evidence" value="ECO:0007669"/>
    <property type="project" value="InterPro"/>
</dbReference>
<dbReference type="InterPro" id="IPR018389">
    <property type="entry name" value="DctP_fam"/>
</dbReference>
<comment type="similarity">
    <text evidence="1">Belongs to the bacterial solute-binding protein 7 family.</text>
</comment>
<dbReference type="Gene3D" id="3.40.190.170">
    <property type="entry name" value="Bacterial extracellular solute-binding protein, family 7"/>
    <property type="match status" value="1"/>
</dbReference>
<organism evidence="4">
    <name type="scientific">hydrothermal vent metagenome</name>
    <dbReference type="NCBI Taxonomy" id="652676"/>
    <lineage>
        <taxon>unclassified sequences</taxon>
        <taxon>metagenomes</taxon>
        <taxon>ecological metagenomes</taxon>
    </lineage>
</organism>
<gene>
    <name evidence="4" type="ORF">MNBD_ALPHA02-459</name>
</gene>
<evidence type="ECO:0000313" key="4">
    <source>
        <dbReference type="EMBL" id="VAV93735.1"/>
    </source>
</evidence>
<dbReference type="EMBL" id="UOED01000084">
    <property type="protein sequence ID" value="VAV93735.1"/>
    <property type="molecule type" value="Genomic_DNA"/>
</dbReference>
<evidence type="ECO:0008006" key="5">
    <source>
        <dbReference type="Google" id="ProtNLM"/>
    </source>
</evidence>
<name>A0A3B0SFJ1_9ZZZZ</name>
<evidence type="ECO:0000256" key="3">
    <source>
        <dbReference type="ARBA" id="ARBA00022729"/>
    </source>
</evidence>
<keyword evidence="3" id="KW-0732">Signal</keyword>
<evidence type="ECO:0000256" key="1">
    <source>
        <dbReference type="ARBA" id="ARBA00009023"/>
    </source>
</evidence>
<dbReference type="PANTHER" id="PTHR33376">
    <property type="match status" value="1"/>
</dbReference>
<protein>
    <recommendedName>
        <fullName evidence="5">TRAP-type C4-dicarboxylate transport system, periplasmic component</fullName>
    </recommendedName>
</protein>
<dbReference type="PANTHER" id="PTHR33376:SF7">
    <property type="entry name" value="C4-DICARBOXYLATE-BINDING PROTEIN DCTB"/>
    <property type="match status" value="1"/>
</dbReference>
<accession>A0A3B0SFJ1</accession>
<reference evidence="4" key="1">
    <citation type="submission" date="2018-06" db="EMBL/GenBank/DDBJ databases">
        <authorList>
            <person name="Zhirakovskaya E."/>
        </authorList>
    </citation>
    <scope>NUCLEOTIDE SEQUENCE</scope>
</reference>
<dbReference type="NCBIfam" id="NF037995">
    <property type="entry name" value="TRAP_S1"/>
    <property type="match status" value="1"/>
</dbReference>